<protein>
    <submittedName>
        <fullName evidence="1">Uncharacterized protein</fullName>
    </submittedName>
</protein>
<reference evidence="1 2" key="1">
    <citation type="submission" date="2019-07" db="EMBL/GenBank/DDBJ databases">
        <title>Whole genome shotgun sequence of Deinococcus cellulosilyticus NBRC 106333.</title>
        <authorList>
            <person name="Hosoyama A."/>
            <person name="Uohara A."/>
            <person name="Ohji S."/>
            <person name="Ichikawa N."/>
        </authorList>
    </citation>
    <scope>NUCLEOTIDE SEQUENCE [LARGE SCALE GENOMIC DNA]</scope>
    <source>
        <strain evidence="1 2">NBRC 106333</strain>
    </source>
</reference>
<gene>
    <name evidence="1" type="ORF">DC3_15780</name>
</gene>
<accession>A0A511MZC3</accession>
<dbReference type="EMBL" id="BJXB01000005">
    <property type="protein sequence ID" value="GEM45943.1"/>
    <property type="molecule type" value="Genomic_DNA"/>
</dbReference>
<dbReference type="Proteomes" id="UP000321306">
    <property type="component" value="Unassembled WGS sequence"/>
</dbReference>
<name>A0A511MZC3_DEIC1</name>
<comment type="caution">
    <text evidence="1">The sequence shown here is derived from an EMBL/GenBank/DDBJ whole genome shotgun (WGS) entry which is preliminary data.</text>
</comment>
<evidence type="ECO:0000313" key="1">
    <source>
        <dbReference type="EMBL" id="GEM45943.1"/>
    </source>
</evidence>
<keyword evidence="2" id="KW-1185">Reference proteome</keyword>
<dbReference type="RefSeq" id="WP_146883675.1">
    <property type="nucleotide sequence ID" value="NZ_BJXB01000005.1"/>
</dbReference>
<evidence type="ECO:0000313" key="2">
    <source>
        <dbReference type="Proteomes" id="UP000321306"/>
    </source>
</evidence>
<sequence>MSHTSHPAAQPIEQAIARFVQKHPDTTITFQLPGMEASELQNGTSRLTVSSLEELATGESLQDSWEQTLISVRNGELSHLVIEVPDQQAVSLKIVPTNQDS</sequence>
<organism evidence="1 2">
    <name type="scientific">Deinococcus cellulosilyticus (strain DSM 18568 / NBRC 106333 / KACC 11606 / 5516J-15)</name>
    <dbReference type="NCBI Taxonomy" id="1223518"/>
    <lineage>
        <taxon>Bacteria</taxon>
        <taxon>Thermotogati</taxon>
        <taxon>Deinococcota</taxon>
        <taxon>Deinococci</taxon>
        <taxon>Deinococcales</taxon>
        <taxon>Deinococcaceae</taxon>
        <taxon>Deinococcus</taxon>
    </lineage>
</organism>
<dbReference type="OrthoDB" id="9871615at2"/>
<dbReference type="AlphaFoldDB" id="A0A511MZC3"/>
<proteinExistence type="predicted"/>